<dbReference type="GO" id="GO:0048018">
    <property type="term" value="F:receptor ligand activity"/>
    <property type="evidence" value="ECO:0007669"/>
    <property type="project" value="Ensembl"/>
</dbReference>
<dbReference type="Gene3D" id="2.60.40.10">
    <property type="entry name" value="Immunoglobulins"/>
    <property type="match status" value="2"/>
</dbReference>
<keyword evidence="2 5" id="KW-0732">Signal</keyword>
<dbReference type="KEGG" id="cpoc:100722616"/>
<dbReference type="STRING" id="10141.ENSCPOP00000031046"/>
<feature type="domain" description="Ig-like" evidence="6">
    <location>
        <begin position="130"/>
        <end position="207"/>
    </location>
</feature>
<dbReference type="InterPro" id="IPR015631">
    <property type="entry name" value="CD2/SLAM_rcpt"/>
</dbReference>
<dbReference type="SMART" id="SM00409">
    <property type="entry name" value="IG"/>
    <property type="match status" value="1"/>
</dbReference>
<evidence type="ECO:0000256" key="3">
    <source>
        <dbReference type="ARBA" id="ARBA00023136"/>
    </source>
</evidence>
<sequence>MCSRRWEWCSAVELLLLPLLVAGISDSPEKITCISGSNVTLKTSKKMLDNYIHGTWFYTTNQKIVEWDSNKPNYFNTKFKQRVELDPQSAALHIYNVEKSDSSTYLLRVSNESGSEYDMSIILEVFDPVPNFVIKTETKEVSGVCYMNLSCEIPDQSVDYIWHTDSGPSPKELHRSVLQVTIPPQNKSNSYTCQISNPVSSQNDTVYFLPPCNLDRSSGVTHIVNLLVLLIPTIPVLLLT</sequence>
<name>A0A286XZQ8_CAVPO</name>
<dbReference type="InterPro" id="IPR003599">
    <property type="entry name" value="Ig_sub"/>
</dbReference>
<dbReference type="OrthoDB" id="9835793at2759"/>
<evidence type="ECO:0000256" key="1">
    <source>
        <dbReference type="ARBA" id="ARBA00004370"/>
    </source>
</evidence>
<evidence type="ECO:0000313" key="8">
    <source>
        <dbReference type="Proteomes" id="UP000005447"/>
    </source>
</evidence>
<dbReference type="FunCoup" id="A0A286XZQ8">
    <property type="interactions" value="312"/>
</dbReference>
<dbReference type="InterPro" id="IPR036179">
    <property type="entry name" value="Ig-like_dom_sf"/>
</dbReference>
<reference evidence="8" key="1">
    <citation type="journal article" date="2011" name="Nature">
        <title>A high-resolution map of human evolutionary constraint using 29 mammals.</title>
        <authorList>
            <person name="Lindblad-Toh K."/>
            <person name="Garber M."/>
            <person name="Zuk O."/>
            <person name="Lin M.F."/>
            <person name="Parker B.J."/>
            <person name="Washietl S."/>
            <person name="Kheradpour P."/>
            <person name="Ernst J."/>
            <person name="Jordan G."/>
            <person name="Mauceli E."/>
            <person name="Ward L.D."/>
            <person name="Lowe C.B."/>
            <person name="Holloway A.K."/>
            <person name="Clamp M."/>
            <person name="Gnerre S."/>
            <person name="Alfoldi J."/>
            <person name="Beal K."/>
            <person name="Chang J."/>
            <person name="Clawson H."/>
            <person name="Cuff J."/>
            <person name="Di Palma F."/>
            <person name="Fitzgerald S."/>
            <person name="Flicek P."/>
            <person name="Guttman M."/>
            <person name="Hubisz M.J."/>
            <person name="Jaffe D.B."/>
            <person name="Jungreis I."/>
            <person name="Kent W.J."/>
            <person name="Kostka D."/>
            <person name="Lara M."/>
            <person name="Martins A.L."/>
            <person name="Massingham T."/>
            <person name="Moltke I."/>
            <person name="Raney B.J."/>
            <person name="Rasmussen M.D."/>
            <person name="Robinson J."/>
            <person name="Stark A."/>
            <person name="Vilella A.J."/>
            <person name="Wen J."/>
            <person name="Xie X."/>
            <person name="Zody M.C."/>
            <person name="Baldwin J."/>
            <person name="Bloom T."/>
            <person name="Chin C.W."/>
            <person name="Heiman D."/>
            <person name="Nicol R."/>
            <person name="Nusbaum C."/>
            <person name="Young S."/>
            <person name="Wilkinson J."/>
            <person name="Worley K.C."/>
            <person name="Kovar C.L."/>
            <person name="Muzny D.M."/>
            <person name="Gibbs R.A."/>
            <person name="Cree A."/>
            <person name="Dihn H.H."/>
            <person name="Fowler G."/>
            <person name="Jhangiani S."/>
            <person name="Joshi V."/>
            <person name="Lee S."/>
            <person name="Lewis L.R."/>
            <person name="Nazareth L.V."/>
            <person name="Okwuonu G."/>
            <person name="Santibanez J."/>
            <person name="Warren W.C."/>
            <person name="Mardis E.R."/>
            <person name="Weinstock G.M."/>
            <person name="Wilson R.K."/>
            <person name="Delehaunty K."/>
            <person name="Dooling D."/>
            <person name="Fronik C."/>
            <person name="Fulton L."/>
            <person name="Fulton B."/>
            <person name="Graves T."/>
            <person name="Minx P."/>
            <person name="Sodergren E."/>
            <person name="Birney E."/>
            <person name="Margulies E.H."/>
            <person name="Herrero J."/>
            <person name="Green E.D."/>
            <person name="Haussler D."/>
            <person name="Siepel A."/>
            <person name="Goldman N."/>
            <person name="Pollard K.S."/>
            <person name="Pedersen J.S."/>
            <person name="Lander E.S."/>
            <person name="Kellis M."/>
        </authorList>
    </citation>
    <scope>NUCLEOTIDE SEQUENCE [LARGE SCALE GENOMIC DNA]</scope>
    <source>
        <strain evidence="8">2N</strain>
    </source>
</reference>
<dbReference type="InterPro" id="IPR024303">
    <property type="entry name" value="NK_rcpt_2B4_Ig_dom"/>
</dbReference>
<gene>
    <name evidence="7" type="primary">CD48</name>
</gene>
<dbReference type="OMA" id="YFNTKFK"/>
<reference evidence="7" key="2">
    <citation type="submission" date="2025-08" db="UniProtKB">
        <authorList>
            <consortium name="Ensembl"/>
        </authorList>
    </citation>
    <scope>IDENTIFICATION</scope>
    <source>
        <strain evidence="7">2N</strain>
    </source>
</reference>
<dbReference type="Proteomes" id="UP000005447">
    <property type="component" value="Unassembled WGS sequence"/>
</dbReference>
<dbReference type="eggNOG" id="ENOG502SB68">
    <property type="taxonomic scope" value="Eukaryota"/>
</dbReference>
<dbReference type="Pfam" id="PF11465">
    <property type="entry name" value="Receptor_2B4"/>
    <property type="match status" value="1"/>
</dbReference>
<evidence type="ECO:0000313" key="7">
    <source>
        <dbReference type="Ensembl" id="ENSCPOP00000031046.1"/>
    </source>
</evidence>
<dbReference type="GO" id="GO:0045121">
    <property type="term" value="C:membrane raft"/>
    <property type="evidence" value="ECO:0007669"/>
    <property type="project" value="Ensembl"/>
</dbReference>
<evidence type="ECO:0000256" key="2">
    <source>
        <dbReference type="ARBA" id="ARBA00022729"/>
    </source>
</evidence>
<evidence type="ECO:0000259" key="6">
    <source>
        <dbReference type="PROSITE" id="PS50835"/>
    </source>
</evidence>
<feature type="signal peptide" evidence="5">
    <location>
        <begin position="1"/>
        <end position="23"/>
    </location>
</feature>
<dbReference type="VEuPathDB" id="HostDB:ENSCPOG00000038301"/>
<dbReference type="InParanoid" id="A0A286XZQ8"/>
<evidence type="ECO:0000256" key="5">
    <source>
        <dbReference type="SAM" id="SignalP"/>
    </source>
</evidence>
<dbReference type="AlphaFoldDB" id="A0A286XZQ8"/>
<keyword evidence="8" id="KW-1185">Reference proteome</keyword>
<dbReference type="GO" id="GO:0030101">
    <property type="term" value="P:natural killer cell activation"/>
    <property type="evidence" value="ECO:0007669"/>
    <property type="project" value="Ensembl"/>
</dbReference>
<dbReference type="Bgee" id="ENSCPOG00000038301">
    <property type="expression patterns" value="Expressed in liver and 11 other cell types or tissues"/>
</dbReference>
<dbReference type="PROSITE" id="PS50835">
    <property type="entry name" value="IG_LIKE"/>
    <property type="match status" value="1"/>
</dbReference>
<dbReference type="EMBL" id="AAKN02043119">
    <property type="status" value="NOT_ANNOTATED_CDS"/>
    <property type="molecule type" value="Genomic_DNA"/>
</dbReference>
<dbReference type="PANTHER" id="PTHR12080">
    <property type="entry name" value="SIGNALING LYMPHOCYTIC ACTIVATION MOLECULE"/>
    <property type="match status" value="1"/>
</dbReference>
<dbReference type="Ensembl" id="ENSCPOT00000048055.1">
    <property type="protein sequence ID" value="ENSCPOP00000031046.1"/>
    <property type="gene ID" value="ENSCPOG00000038301.1"/>
</dbReference>
<organism evidence="7 8">
    <name type="scientific">Cavia porcellus</name>
    <name type="common">Guinea pig</name>
    <dbReference type="NCBI Taxonomy" id="10141"/>
    <lineage>
        <taxon>Eukaryota</taxon>
        <taxon>Metazoa</taxon>
        <taxon>Chordata</taxon>
        <taxon>Craniata</taxon>
        <taxon>Vertebrata</taxon>
        <taxon>Euteleostomi</taxon>
        <taxon>Mammalia</taxon>
        <taxon>Eutheria</taxon>
        <taxon>Euarchontoglires</taxon>
        <taxon>Glires</taxon>
        <taxon>Rodentia</taxon>
        <taxon>Hystricomorpha</taxon>
        <taxon>Caviidae</taxon>
        <taxon>Cavia</taxon>
    </lineage>
</organism>
<feature type="chain" id="PRO_5011717605" evidence="5">
    <location>
        <begin position="24"/>
        <end position="240"/>
    </location>
</feature>
<dbReference type="InterPro" id="IPR013783">
    <property type="entry name" value="Ig-like_fold"/>
</dbReference>
<proteinExistence type="predicted"/>
<dbReference type="InterPro" id="IPR007110">
    <property type="entry name" value="Ig-like_dom"/>
</dbReference>
<reference evidence="7" key="3">
    <citation type="submission" date="2025-09" db="UniProtKB">
        <authorList>
            <consortium name="Ensembl"/>
        </authorList>
    </citation>
    <scope>IDENTIFICATION</scope>
    <source>
        <strain evidence="7">2N</strain>
    </source>
</reference>
<dbReference type="GeneTree" id="ENSGT01030000234540"/>
<evidence type="ECO:0000256" key="4">
    <source>
        <dbReference type="ARBA" id="ARBA00023180"/>
    </source>
</evidence>
<comment type="subcellular location">
    <subcellularLocation>
        <location evidence="1">Membrane</location>
    </subcellularLocation>
</comment>
<dbReference type="SUPFAM" id="SSF48726">
    <property type="entry name" value="Immunoglobulin"/>
    <property type="match status" value="1"/>
</dbReference>
<keyword evidence="4" id="KW-0325">Glycoprotein</keyword>
<protein>
    <submittedName>
        <fullName evidence="7">CD48 molecule</fullName>
    </submittedName>
</protein>
<accession>A0A286XZQ8</accession>
<dbReference type="PANTHER" id="PTHR12080:SF134">
    <property type="entry name" value="CD48 ANTIGEN"/>
    <property type="match status" value="1"/>
</dbReference>
<keyword evidence="3" id="KW-0472">Membrane</keyword>